<feature type="region of interest" description="Disordered" evidence="1">
    <location>
        <begin position="113"/>
        <end position="138"/>
    </location>
</feature>
<feature type="compositionally biased region" description="Low complexity" evidence="1">
    <location>
        <begin position="11"/>
        <end position="33"/>
    </location>
</feature>
<organism evidence="2 3">
    <name type="scientific">Sporothrix eucalyptigena</name>
    <dbReference type="NCBI Taxonomy" id="1812306"/>
    <lineage>
        <taxon>Eukaryota</taxon>
        <taxon>Fungi</taxon>
        <taxon>Dikarya</taxon>
        <taxon>Ascomycota</taxon>
        <taxon>Pezizomycotina</taxon>
        <taxon>Sordariomycetes</taxon>
        <taxon>Sordariomycetidae</taxon>
        <taxon>Ophiostomatales</taxon>
        <taxon>Ophiostomataceae</taxon>
        <taxon>Sporothrix</taxon>
    </lineage>
</organism>
<proteinExistence type="predicted"/>
<gene>
    <name evidence="2" type="ORF">SEUCBS140593_000113</name>
</gene>
<evidence type="ECO:0000256" key="1">
    <source>
        <dbReference type="SAM" id="MobiDB-lite"/>
    </source>
</evidence>
<keyword evidence="3" id="KW-1185">Reference proteome</keyword>
<evidence type="ECO:0000313" key="2">
    <source>
        <dbReference type="EMBL" id="CAK7208261.1"/>
    </source>
</evidence>
<accession>A0ABP0AK91</accession>
<feature type="region of interest" description="Disordered" evidence="1">
    <location>
        <begin position="1"/>
        <end position="33"/>
    </location>
</feature>
<comment type="caution">
    <text evidence="2">The sequence shown here is derived from an EMBL/GenBank/DDBJ whole genome shotgun (WGS) entry which is preliminary data.</text>
</comment>
<sequence>MKAFKLKPAGTGSTSKSHNSHSQSISSSTSSTASSISTSIVSSSLSHAKHATSAAWSVCKQGTRTTLKLGSSALHLGQSSSTRARAKLDKLDWNQGQPRTYQQSRRVRRLFRVSGPSSSARSKYHSLGEDSGVDDDDRDIFSDRPFRESMQVRHHPKDGGHYCDEYCDNQEYKGHESAQLARFVFMPQHAASSDLATSKARYMQFASDEGEGDDDEWWRD</sequence>
<reference evidence="2 3" key="1">
    <citation type="submission" date="2024-01" db="EMBL/GenBank/DDBJ databases">
        <authorList>
            <person name="Allen C."/>
            <person name="Tagirdzhanova G."/>
        </authorList>
    </citation>
    <scope>NUCLEOTIDE SEQUENCE [LARGE SCALE GENOMIC DNA]</scope>
</reference>
<dbReference type="Proteomes" id="UP001642482">
    <property type="component" value="Unassembled WGS sequence"/>
</dbReference>
<name>A0ABP0AK91_9PEZI</name>
<dbReference type="EMBL" id="CAWUHD010000001">
    <property type="protein sequence ID" value="CAK7208261.1"/>
    <property type="molecule type" value="Genomic_DNA"/>
</dbReference>
<evidence type="ECO:0000313" key="3">
    <source>
        <dbReference type="Proteomes" id="UP001642482"/>
    </source>
</evidence>
<protein>
    <submittedName>
        <fullName evidence="2">Uncharacterized protein</fullName>
    </submittedName>
</protein>